<dbReference type="AlphaFoldDB" id="R4X9E9"/>
<comment type="function">
    <text evidence="2 3">Regulatory subunit of casein kinase II/CK2. As part of the kinase complex regulates the basal catalytic activity of the alpha subunit a constitutively active serine/threonine-protein kinase that phosphorylates a large number of substrates containing acidic residues C-terminal to the phosphorylated serine or threonine.</text>
</comment>
<dbReference type="SUPFAM" id="SSF57798">
    <property type="entry name" value="Casein kinase II beta subunit"/>
    <property type="match status" value="1"/>
</dbReference>
<evidence type="ECO:0000256" key="3">
    <source>
        <dbReference type="RuleBase" id="RU361268"/>
    </source>
</evidence>
<dbReference type="FunFam" id="2.20.25.20:FF:000001">
    <property type="entry name" value="Casein kinase II subunit beta"/>
    <property type="match status" value="1"/>
</dbReference>
<dbReference type="Gene3D" id="2.20.25.20">
    <property type="match status" value="1"/>
</dbReference>
<dbReference type="Proteomes" id="UP000013776">
    <property type="component" value="Unassembled WGS sequence"/>
</dbReference>
<keyword evidence="6" id="KW-1185">Reference proteome</keyword>
<dbReference type="Pfam" id="PF01214">
    <property type="entry name" value="CK_II_beta"/>
    <property type="match status" value="1"/>
</dbReference>
<gene>
    <name evidence="5" type="ORF">TAPDE_002313</name>
</gene>
<dbReference type="GO" id="GO:0006359">
    <property type="term" value="P:regulation of transcription by RNA polymerase III"/>
    <property type="evidence" value="ECO:0007669"/>
    <property type="project" value="TreeGrafter"/>
</dbReference>
<dbReference type="GO" id="GO:0034456">
    <property type="term" value="C:UTP-C complex"/>
    <property type="evidence" value="ECO:0007669"/>
    <property type="project" value="TreeGrafter"/>
</dbReference>
<dbReference type="PANTHER" id="PTHR11740:SF0">
    <property type="entry name" value="CASEIN KINASE II SUBUNIT BETA"/>
    <property type="match status" value="1"/>
</dbReference>
<organism evidence="5 6">
    <name type="scientific">Taphrina deformans (strain PYCC 5710 / ATCC 11124 / CBS 356.35 / IMI 108563 / JCM 9778 / NBRC 8474)</name>
    <name type="common">Peach leaf curl fungus</name>
    <name type="synonym">Lalaria deformans</name>
    <dbReference type="NCBI Taxonomy" id="1097556"/>
    <lineage>
        <taxon>Eukaryota</taxon>
        <taxon>Fungi</taxon>
        <taxon>Dikarya</taxon>
        <taxon>Ascomycota</taxon>
        <taxon>Taphrinomycotina</taxon>
        <taxon>Taphrinomycetes</taxon>
        <taxon>Taphrinales</taxon>
        <taxon>Taphrinaceae</taxon>
        <taxon>Taphrina</taxon>
    </lineage>
</organism>
<dbReference type="PRINTS" id="PR00472">
    <property type="entry name" value="CASNKINASEII"/>
</dbReference>
<dbReference type="Gene3D" id="1.10.1820.10">
    <property type="entry name" value="protein kinase ck2 holoenzyme, chain C, domain 1"/>
    <property type="match status" value="1"/>
</dbReference>
<dbReference type="GO" id="GO:0005956">
    <property type="term" value="C:protein kinase CK2 complex"/>
    <property type="evidence" value="ECO:0007669"/>
    <property type="project" value="UniProtKB-UniRule"/>
</dbReference>
<reference evidence="5 6" key="1">
    <citation type="journal article" date="2013" name="MBio">
        <title>Genome sequencing of the plant pathogen Taphrina deformans, the causal agent of peach leaf curl.</title>
        <authorList>
            <person name="Cisse O.H."/>
            <person name="Almeida J.M.G.C.F."/>
            <person name="Fonseca A."/>
            <person name="Kumar A.A."/>
            <person name="Salojaervi J."/>
            <person name="Overmyer K."/>
            <person name="Hauser P.M."/>
            <person name="Pagni M."/>
        </authorList>
    </citation>
    <scope>NUCLEOTIDE SEQUENCE [LARGE SCALE GENOMIC DNA]</scope>
    <source>
        <strain evidence="6">PYCC 5710 / ATCC 11124 / CBS 356.35 / IMI 108563 / JCM 9778 / NBRC 8474</strain>
    </source>
</reference>
<dbReference type="GO" id="GO:0005737">
    <property type="term" value="C:cytoplasm"/>
    <property type="evidence" value="ECO:0007669"/>
    <property type="project" value="TreeGrafter"/>
</dbReference>
<comment type="subunit">
    <text evidence="3">Tetramer of two alpha and two beta subunits.</text>
</comment>
<dbReference type="STRING" id="1097556.R4X9E9"/>
<feature type="region of interest" description="Disordered" evidence="4">
    <location>
        <begin position="242"/>
        <end position="319"/>
    </location>
</feature>
<keyword evidence="5" id="KW-0808">Transferase</keyword>
<comment type="caution">
    <text evidence="5">The sequence shown here is derived from an EMBL/GenBank/DDBJ whole genome shotgun (WGS) entry which is preliminary data.</text>
</comment>
<dbReference type="GO" id="GO:0019887">
    <property type="term" value="F:protein kinase regulator activity"/>
    <property type="evidence" value="ECO:0007669"/>
    <property type="project" value="InterPro"/>
</dbReference>
<evidence type="ECO:0000256" key="1">
    <source>
        <dbReference type="ARBA" id="ARBA00006941"/>
    </source>
</evidence>
<evidence type="ECO:0000313" key="6">
    <source>
        <dbReference type="Proteomes" id="UP000013776"/>
    </source>
</evidence>
<comment type="similarity">
    <text evidence="1 3">Belongs to the casein kinase 2 subunit beta family.</text>
</comment>
<keyword evidence="5" id="KW-0418">Kinase</keyword>
<dbReference type="SMART" id="SM01085">
    <property type="entry name" value="CK_II_beta"/>
    <property type="match status" value="1"/>
</dbReference>
<dbReference type="eggNOG" id="KOG3092">
    <property type="taxonomic scope" value="Eukaryota"/>
</dbReference>
<dbReference type="EMBL" id="CAHR02000082">
    <property type="protein sequence ID" value="CCG82366.1"/>
    <property type="molecule type" value="Genomic_DNA"/>
</dbReference>
<dbReference type="VEuPathDB" id="FungiDB:TAPDE_002313"/>
<dbReference type="InterPro" id="IPR035991">
    <property type="entry name" value="Casein_kinase_II_beta-like"/>
</dbReference>
<sequence length="319" mass="35738">MAHEFEDFASDSLVSDDSVEEAWSSGSQTSSEEHLSWISWWCAHQGHEFFAEVPEEFIEDDFNMTGLSSMCSLYKEALELILDLEPDDDSYTGAAEQDAVEAAAEYLFTYIHQRYICSRNGLITMAEKYEAGHFGVCPRVMCKKTAVLPVGLYDVIDDCNVKLFCPSCLDIYNPPNSRFQHVEGANFGTTFPHLFFMTFPELLPPARDTDIYRAKIYGFKVSEYAPSGPRMGWLRQYVEQGRPLPTDEDGNPIEIQQEKPIPSAPGNNMSGPKSLDKVADMEIKKNQSTNKEATAPTAIQSSKGPQRTVVAVRESRQAP</sequence>
<dbReference type="InterPro" id="IPR016149">
    <property type="entry name" value="Casein_kin_II_reg-sub_N"/>
</dbReference>
<feature type="compositionally biased region" description="Polar residues" evidence="4">
    <location>
        <begin position="286"/>
        <end position="305"/>
    </location>
</feature>
<proteinExistence type="inferred from homology"/>
<dbReference type="GO" id="GO:0016301">
    <property type="term" value="F:kinase activity"/>
    <property type="evidence" value="ECO:0007669"/>
    <property type="project" value="UniProtKB-KW"/>
</dbReference>
<dbReference type="PANTHER" id="PTHR11740">
    <property type="entry name" value="CASEIN KINASE II SUBUNIT BETA"/>
    <property type="match status" value="1"/>
</dbReference>
<evidence type="ECO:0000256" key="4">
    <source>
        <dbReference type="SAM" id="MobiDB-lite"/>
    </source>
</evidence>
<dbReference type="InterPro" id="IPR000704">
    <property type="entry name" value="Casein_kinase_II_reg-sub"/>
</dbReference>
<feature type="compositionally biased region" description="Basic and acidic residues" evidence="4">
    <location>
        <begin position="274"/>
        <end position="285"/>
    </location>
</feature>
<protein>
    <recommendedName>
        <fullName evidence="3">Casein kinase II subunit beta</fullName>
        <shortName evidence="3">CK II beta</shortName>
    </recommendedName>
</protein>
<dbReference type="FunFam" id="1.10.1820.10:FF:000005">
    <property type="entry name" value="Casein kinase II subunit beta"/>
    <property type="match status" value="1"/>
</dbReference>
<dbReference type="PROSITE" id="PS01101">
    <property type="entry name" value="CK2_BETA"/>
    <property type="match status" value="1"/>
</dbReference>
<name>R4X9E9_TAPDE</name>
<dbReference type="OrthoDB" id="2275560at2759"/>
<evidence type="ECO:0000256" key="2">
    <source>
        <dbReference type="ARBA" id="ARBA00045899"/>
    </source>
</evidence>
<accession>R4X9E9</accession>
<evidence type="ECO:0000313" key="5">
    <source>
        <dbReference type="EMBL" id="CCG82366.1"/>
    </source>
</evidence>